<feature type="transmembrane region" description="Helical" evidence="7">
    <location>
        <begin position="163"/>
        <end position="187"/>
    </location>
</feature>
<dbReference type="InterPro" id="IPR051817">
    <property type="entry name" value="FDH_cytochrome_b556_subunit"/>
</dbReference>
<feature type="transmembrane region" description="Helical" evidence="7">
    <location>
        <begin position="85"/>
        <end position="102"/>
    </location>
</feature>
<dbReference type="GO" id="GO:0005886">
    <property type="term" value="C:plasma membrane"/>
    <property type="evidence" value="ECO:0007669"/>
    <property type="project" value="UniProtKB-SubCell"/>
</dbReference>
<dbReference type="InterPro" id="IPR005614">
    <property type="entry name" value="NrfD-like"/>
</dbReference>
<keyword evidence="5 7" id="KW-1133">Transmembrane helix</keyword>
<proteinExistence type="inferred from homology"/>
<evidence type="ECO:0000256" key="7">
    <source>
        <dbReference type="SAM" id="Phobius"/>
    </source>
</evidence>
<dbReference type="Gene3D" id="1.20.1630.10">
    <property type="entry name" value="Formate dehydrogenase/DMSO reductase domain"/>
    <property type="match status" value="1"/>
</dbReference>
<dbReference type="Proteomes" id="UP000593892">
    <property type="component" value="Chromosome"/>
</dbReference>
<evidence type="ECO:0000256" key="2">
    <source>
        <dbReference type="ARBA" id="ARBA00008929"/>
    </source>
</evidence>
<sequence>MNNALRTYFWRGSFAIIMLVALYATFVRFYYGLGASTNLSDQFPWGIWVGFDVLCGVGLAAGGFTLAAIVHIFNLKAYKAVVRPAILTAFLGYLLVTVALMFDLGRPYRVWHPLIMWNPRSVMFEVGWCVTLYTSVLFLEFLPMVLEKLGLVKAHRVLKNVMLPIIILGVILSTLHQSSLGSVFLILPTKLHPLWYSPLLPVLFYVSAIATGLAMTIFESWHSAKAFGRQLEFPLVQKMTRVLAVVIAVYLTMRFLDLYHRGALSTLNNPGWERWLFGLEIVLMAVPMLMFFRERTRENPQAIYVGTVLFLLGFVTHRLNVSVTGLEASSGVHYVPKWTEISVTLAMVAFGFFVFRMAAHYLPVFEAEEHQPVPEVPVLEDRAYAHSLARGD</sequence>
<dbReference type="PANTHER" id="PTHR30074:SF4">
    <property type="entry name" value="NI_FE-HYDROGENASE 2 B-TYPE CYTOCHROME SUBUNIT-RELATED"/>
    <property type="match status" value="1"/>
</dbReference>
<feature type="transmembrane region" description="Helical" evidence="7">
    <location>
        <begin position="45"/>
        <end position="73"/>
    </location>
</feature>
<feature type="transmembrane region" description="Helical" evidence="7">
    <location>
        <begin position="199"/>
        <end position="218"/>
    </location>
</feature>
<keyword evidence="4 7" id="KW-0812">Transmembrane</keyword>
<feature type="transmembrane region" description="Helical" evidence="7">
    <location>
        <begin position="12"/>
        <end position="33"/>
    </location>
</feature>
<dbReference type="PANTHER" id="PTHR30074">
    <property type="entry name" value="FORMATE DEHYDROGENASE, NITRATE-INDUCIBLE, CYTOCHROME B556 FDN SUBUNIT"/>
    <property type="match status" value="1"/>
</dbReference>
<dbReference type="RefSeq" id="WP_194450221.1">
    <property type="nucleotide sequence ID" value="NZ_CP063849.1"/>
</dbReference>
<evidence type="ECO:0000313" key="8">
    <source>
        <dbReference type="EMBL" id="QOY88559.1"/>
    </source>
</evidence>
<keyword evidence="9" id="KW-1185">Reference proteome</keyword>
<evidence type="ECO:0000256" key="6">
    <source>
        <dbReference type="ARBA" id="ARBA00023136"/>
    </source>
</evidence>
<gene>
    <name evidence="8" type="primary">hybB</name>
    <name evidence="8" type="ORF">IRI77_00935</name>
</gene>
<protein>
    <submittedName>
        <fullName evidence="8">Ni/Fe-hydrogenase cytochrome b subunit</fullName>
    </submittedName>
</protein>
<feature type="transmembrane region" description="Helical" evidence="7">
    <location>
        <begin position="239"/>
        <end position="255"/>
    </location>
</feature>
<feature type="transmembrane region" description="Helical" evidence="7">
    <location>
        <begin position="304"/>
        <end position="321"/>
    </location>
</feature>
<dbReference type="AlphaFoldDB" id="A0A7S7NSR8"/>
<evidence type="ECO:0000256" key="1">
    <source>
        <dbReference type="ARBA" id="ARBA00004651"/>
    </source>
</evidence>
<dbReference type="KEGG" id="pfer:IRI77_00935"/>
<name>A0A7S7NSR8_PALFE</name>
<reference evidence="8 9" key="1">
    <citation type="submission" date="2020-10" db="EMBL/GenBank/DDBJ databases">
        <title>Complete genome sequence of Paludibaculum fermentans P105T, a facultatively anaerobic acidobacterium capable of dissimilatory Fe(III) reduction.</title>
        <authorList>
            <person name="Dedysh S.N."/>
            <person name="Beletsky A.V."/>
            <person name="Kulichevskaya I.S."/>
            <person name="Mardanov A.V."/>
            <person name="Ravin N.V."/>
        </authorList>
    </citation>
    <scope>NUCLEOTIDE SEQUENCE [LARGE SCALE GENOMIC DNA]</scope>
    <source>
        <strain evidence="8 9">P105</strain>
    </source>
</reference>
<evidence type="ECO:0000256" key="3">
    <source>
        <dbReference type="ARBA" id="ARBA00022475"/>
    </source>
</evidence>
<evidence type="ECO:0000256" key="4">
    <source>
        <dbReference type="ARBA" id="ARBA00022692"/>
    </source>
</evidence>
<keyword evidence="6 7" id="KW-0472">Membrane</keyword>
<dbReference type="GO" id="GO:0009061">
    <property type="term" value="P:anaerobic respiration"/>
    <property type="evidence" value="ECO:0007669"/>
    <property type="project" value="TreeGrafter"/>
</dbReference>
<keyword evidence="3" id="KW-1003">Cell membrane</keyword>
<feature type="transmembrane region" description="Helical" evidence="7">
    <location>
        <begin position="341"/>
        <end position="359"/>
    </location>
</feature>
<accession>A0A7S7NSR8</accession>
<organism evidence="8 9">
    <name type="scientific">Paludibaculum fermentans</name>
    <dbReference type="NCBI Taxonomy" id="1473598"/>
    <lineage>
        <taxon>Bacteria</taxon>
        <taxon>Pseudomonadati</taxon>
        <taxon>Acidobacteriota</taxon>
        <taxon>Terriglobia</taxon>
        <taxon>Bryobacterales</taxon>
        <taxon>Bryobacteraceae</taxon>
        <taxon>Paludibaculum</taxon>
    </lineage>
</organism>
<feature type="transmembrane region" description="Helical" evidence="7">
    <location>
        <begin position="275"/>
        <end position="292"/>
    </location>
</feature>
<evidence type="ECO:0000256" key="5">
    <source>
        <dbReference type="ARBA" id="ARBA00022989"/>
    </source>
</evidence>
<comment type="similarity">
    <text evidence="2">Belongs to the NrfD family.</text>
</comment>
<comment type="subcellular location">
    <subcellularLocation>
        <location evidence="1">Cell membrane</location>
        <topology evidence="1">Multi-pass membrane protein</topology>
    </subcellularLocation>
</comment>
<dbReference type="EMBL" id="CP063849">
    <property type="protein sequence ID" value="QOY88559.1"/>
    <property type="molecule type" value="Genomic_DNA"/>
</dbReference>
<evidence type="ECO:0000313" key="9">
    <source>
        <dbReference type="Proteomes" id="UP000593892"/>
    </source>
</evidence>
<feature type="transmembrane region" description="Helical" evidence="7">
    <location>
        <begin position="122"/>
        <end position="142"/>
    </location>
</feature>
<dbReference type="Pfam" id="PF03916">
    <property type="entry name" value="NrfD"/>
    <property type="match status" value="1"/>
</dbReference>